<dbReference type="PANTHER" id="PTHR21505:SF8">
    <property type="entry name" value="DPT-YFP REPRESSOR BY OVEREXPRESSION, ISOFORM D-RELATED"/>
    <property type="match status" value="1"/>
</dbReference>
<sequence>MQPLRKFWIEFIELYKSLPELWKRDSEQYGNKYLKKKAYELMLEKFREIDKEADIVAVKQRISNMRTAFWREVNRIRKSEQMALNPDDVYIPTLWYFRHMEFLLDEEGEPSTEAATTVEADEEEEIVPQQRVTKPPPKKRVFTMLPTTESEPPRNIRKDQASAHSAAWEALYRDLDSRQKLYANRIISEVLYQAALGKLQENSYKLLDMTVEDTHEETNHNTDGEFENQYYLTESTENDEYVIKKTNKRKFK</sequence>
<evidence type="ECO:0000259" key="1">
    <source>
        <dbReference type="PROSITE" id="PS51029"/>
    </source>
</evidence>
<keyword evidence="3" id="KW-1185">Reference proteome</keyword>
<dbReference type="EnsemblMetazoa" id="SCAU010795-RA">
    <property type="protein sequence ID" value="SCAU010795-PA"/>
    <property type="gene ID" value="SCAU010795"/>
</dbReference>
<dbReference type="PANTHER" id="PTHR21505">
    <property type="entry name" value="MADF DOMAIN-CONTAINING PROTEIN-RELATED"/>
    <property type="match status" value="1"/>
</dbReference>
<accession>A0A1I8PST2</accession>
<feature type="domain" description="MADF" evidence="1">
    <location>
        <begin position="10"/>
        <end position="108"/>
    </location>
</feature>
<evidence type="ECO:0000313" key="2">
    <source>
        <dbReference type="EnsemblMetazoa" id="SCAU010795-PA"/>
    </source>
</evidence>
<evidence type="ECO:0000313" key="3">
    <source>
        <dbReference type="Proteomes" id="UP000095300"/>
    </source>
</evidence>
<organism evidence="2 3">
    <name type="scientific">Stomoxys calcitrans</name>
    <name type="common">Stable fly</name>
    <name type="synonym">Conops calcitrans</name>
    <dbReference type="NCBI Taxonomy" id="35570"/>
    <lineage>
        <taxon>Eukaryota</taxon>
        <taxon>Metazoa</taxon>
        <taxon>Ecdysozoa</taxon>
        <taxon>Arthropoda</taxon>
        <taxon>Hexapoda</taxon>
        <taxon>Insecta</taxon>
        <taxon>Pterygota</taxon>
        <taxon>Neoptera</taxon>
        <taxon>Endopterygota</taxon>
        <taxon>Diptera</taxon>
        <taxon>Brachycera</taxon>
        <taxon>Muscomorpha</taxon>
        <taxon>Muscoidea</taxon>
        <taxon>Muscidae</taxon>
        <taxon>Stomoxys</taxon>
    </lineage>
</organism>
<dbReference type="PROSITE" id="PS51029">
    <property type="entry name" value="MADF"/>
    <property type="match status" value="1"/>
</dbReference>
<dbReference type="OrthoDB" id="6617753at2759"/>
<dbReference type="InterPro" id="IPR006578">
    <property type="entry name" value="MADF-dom"/>
</dbReference>
<dbReference type="AlphaFoldDB" id="A0A1I8PST2"/>
<gene>
    <name evidence="2" type="primary">106091597</name>
</gene>
<name>A0A1I8PST2_STOCA</name>
<dbReference type="VEuPathDB" id="VectorBase:SCAU010795"/>
<proteinExistence type="predicted"/>
<protein>
    <recommendedName>
        <fullName evidence="1">MADF domain-containing protein</fullName>
    </recommendedName>
</protein>
<dbReference type="Pfam" id="PF10545">
    <property type="entry name" value="MADF_DNA_bdg"/>
    <property type="match status" value="1"/>
</dbReference>
<dbReference type="Proteomes" id="UP000095300">
    <property type="component" value="Unassembled WGS sequence"/>
</dbReference>
<reference evidence="2" key="1">
    <citation type="submission" date="2020-05" db="UniProtKB">
        <authorList>
            <consortium name="EnsemblMetazoa"/>
        </authorList>
    </citation>
    <scope>IDENTIFICATION</scope>
    <source>
        <strain evidence="2">USDA</strain>
    </source>
</reference>
<dbReference type="SMART" id="SM00595">
    <property type="entry name" value="MADF"/>
    <property type="match status" value="1"/>
</dbReference>